<proteinExistence type="predicted"/>
<protein>
    <submittedName>
        <fullName evidence="1">Uncharacterized protein</fullName>
    </submittedName>
</protein>
<keyword evidence="2" id="KW-1185">Reference proteome</keyword>
<accession>A0A0E0R786</accession>
<reference evidence="2" key="1">
    <citation type="submission" date="2013-06" db="EMBL/GenBank/DDBJ databases">
        <authorList>
            <person name="Zhao Q."/>
        </authorList>
    </citation>
    <scope>NUCLEOTIDE SEQUENCE</scope>
    <source>
        <strain evidence="2">cv. W1943</strain>
    </source>
</reference>
<dbReference type="EnsemblPlants" id="ORUFI11G11010.1">
    <property type="protein sequence ID" value="ORUFI11G11010.1"/>
    <property type="gene ID" value="ORUFI11G11010"/>
</dbReference>
<reference evidence="1" key="2">
    <citation type="submission" date="2015-06" db="UniProtKB">
        <authorList>
            <consortium name="EnsemblPlants"/>
        </authorList>
    </citation>
    <scope>IDENTIFICATION</scope>
</reference>
<name>A0A0E0R786_ORYRU</name>
<dbReference type="HOGENOM" id="CLU_092673_0_0_1"/>
<dbReference type="Gramene" id="ORUFI11G11010.1">
    <property type="protein sequence ID" value="ORUFI11G11010.1"/>
    <property type="gene ID" value="ORUFI11G11010"/>
</dbReference>
<evidence type="ECO:0000313" key="2">
    <source>
        <dbReference type="Proteomes" id="UP000008022"/>
    </source>
</evidence>
<sequence>MPLPPLPALSTGWKTSPAPAPALTLAPVGDPTGLGWTRMPLPPLPALSTGWKTSPAPAPALTLAPVGDPTGHLLRRLEAVHHNKVMVEGSDKVSTAEDDGDVVAPARSCDEEVVSTMGHLLRRLEAVHHNKVMIEGSDKVSTTEDDGDVVAPARSCDEEVVSTMGSVSSSYGSWCHLNSSDGLRNVGFKTEDFLLGLFTQYSPQMHRNVKTLLKAFRKTAPPKDLTFTLEKLFYKSIYIFKNSGYGCGMRVYWDSRRHGCKPT</sequence>
<dbReference type="AlphaFoldDB" id="A0A0E0R786"/>
<dbReference type="Proteomes" id="UP000008022">
    <property type="component" value="Unassembled WGS sequence"/>
</dbReference>
<dbReference type="OMA" id="WCHLNSS"/>
<evidence type="ECO:0000313" key="1">
    <source>
        <dbReference type="EnsemblPlants" id="ORUFI11G11010.1"/>
    </source>
</evidence>
<organism evidence="1 2">
    <name type="scientific">Oryza rufipogon</name>
    <name type="common">Brownbeard rice</name>
    <name type="synonym">Asian wild rice</name>
    <dbReference type="NCBI Taxonomy" id="4529"/>
    <lineage>
        <taxon>Eukaryota</taxon>
        <taxon>Viridiplantae</taxon>
        <taxon>Streptophyta</taxon>
        <taxon>Embryophyta</taxon>
        <taxon>Tracheophyta</taxon>
        <taxon>Spermatophyta</taxon>
        <taxon>Magnoliopsida</taxon>
        <taxon>Liliopsida</taxon>
        <taxon>Poales</taxon>
        <taxon>Poaceae</taxon>
        <taxon>BOP clade</taxon>
        <taxon>Oryzoideae</taxon>
        <taxon>Oryzeae</taxon>
        <taxon>Oryzinae</taxon>
        <taxon>Oryza</taxon>
    </lineage>
</organism>